<protein>
    <submittedName>
        <fullName evidence="2">Nicotinamide/nicotinic acid mononucleotide adenylyltransferase 1</fullName>
    </submittedName>
</protein>
<comment type="caution">
    <text evidence="2">The sequence shown here is derived from an EMBL/GenBank/DDBJ whole genome shotgun (WGS) entry which is preliminary data.</text>
</comment>
<accession>A0ABQ9V178</accession>
<dbReference type="Gene3D" id="3.40.50.620">
    <property type="entry name" value="HUPs"/>
    <property type="match status" value="1"/>
</dbReference>
<reference evidence="2 3" key="1">
    <citation type="submission" date="2023-05" db="EMBL/GenBank/DDBJ databases">
        <title>B98-5 Cell Line De Novo Hybrid Assembly: An Optical Mapping Approach.</title>
        <authorList>
            <person name="Kananen K."/>
            <person name="Auerbach J.A."/>
            <person name="Kautto E."/>
            <person name="Blachly J.S."/>
        </authorList>
    </citation>
    <scope>NUCLEOTIDE SEQUENCE [LARGE SCALE GENOMIC DNA]</scope>
    <source>
        <strain evidence="2">B95-8</strain>
        <tissue evidence="2">Cell line</tissue>
    </source>
</reference>
<dbReference type="InterPro" id="IPR004821">
    <property type="entry name" value="Cyt_trans-like"/>
</dbReference>
<keyword evidence="3" id="KW-1185">Reference proteome</keyword>
<dbReference type="PANTHER" id="PTHR12039">
    <property type="entry name" value="NICOTINAMIDE MONONUCLEOTIDE ADENYLYLTRANSFERASE"/>
    <property type="match status" value="1"/>
</dbReference>
<evidence type="ECO:0000313" key="2">
    <source>
        <dbReference type="EMBL" id="KAK2103121.1"/>
    </source>
</evidence>
<keyword evidence="2" id="KW-0808">Transferase</keyword>
<gene>
    <name evidence="2" type="primary">NMNAT1</name>
    <name evidence="2" type="ORF">P7K49_016977</name>
</gene>
<dbReference type="InterPro" id="IPR051182">
    <property type="entry name" value="Euk_NMN_adenylyltrnsfrase"/>
</dbReference>
<proteinExistence type="predicted"/>
<keyword evidence="2" id="KW-0548">Nucleotidyltransferase</keyword>
<dbReference type="EMBL" id="JASSZA010000008">
    <property type="protein sequence ID" value="KAK2103121.1"/>
    <property type="molecule type" value="Genomic_DNA"/>
</dbReference>
<evidence type="ECO:0000313" key="3">
    <source>
        <dbReference type="Proteomes" id="UP001266305"/>
    </source>
</evidence>
<dbReference type="GO" id="GO:0016779">
    <property type="term" value="F:nucleotidyltransferase activity"/>
    <property type="evidence" value="ECO:0007669"/>
    <property type="project" value="UniProtKB-KW"/>
</dbReference>
<feature type="domain" description="Cytidyltransferase-like" evidence="1">
    <location>
        <begin position="27"/>
        <end position="108"/>
    </location>
</feature>
<organism evidence="2 3">
    <name type="scientific">Saguinus oedipus</name>
    <name type="common">Cotton-top tamarin</name>
    <name type="synonym">Oedipomidas oedipus</name>
    <dbReference type="NCBI Taxonomy" id="9490"/>
    <lineage>
        <taxon>Eukaryota</taxon>
        <taxon>Metazoa</taxon>
        <taxon>Chordata</taxon>
        <taxon>Craniata</taxon>
        <taxon>Vertebrata</taxon>
        <taxon>Euteleostomi</taxon>
        <taxon>Mammalia</taxon>
        <taxon>Eutheria</taxon>
        <taxon>Euarchontoglires</taxon>
        <taxon>Primates</taxon>
        <taxon>Haplorrhini</taxon>
        <taxon>Platyrrhini</taxon>
        <taxon>Cebidae</taxon>
        <taxon>Callitrichinae</taxon>
        <taxon>Saguinus</taxon>
    </lineage>
</organism>
<evidence type="ECO:0000259" key="1">
    <source>
        <dbReference type="Pfam" id="PF01467"/>
    </source>
</evidence>
<dbReference type="Pfam" id="PF01467">
    <property type="entry name" value="CTP_transf_like"/>
    <property type="match status" value="1"/>
</dbReference>
<dbReference type="InterPro" id="IPR014729">
    <property type="entry name" value="Rossmann-like_a/b/a_fold"/>
</dbReference>
<name>A0ABQ9V178_SAGOE</name>
<sequence length="124" mass="14178">MAVFHLDQQLQALAIENSEKTKEVLFAYGSFNPITNTHHRLFQLAKKYVNGTGRHRVIKGGVSPVDDACKKKGLISVHRWVITAEPAAKDSKWVEADTWKVLRRTGQRLLRHYQEKLEASNCDH</sequence>
<dbReference type="Proteomes" id="UP001266305">
    <property type="component" value="Unassembled WGS sequence"/>
</dbReference>
<dbReference type="PANTHER" id="PTHR12039:SF21">
    <property type="entry name" value="NICOTINAMIDE_NICOTINIC ACID MONONUCLEOTIDE ADENYLYLTRANSFERASE 1"/>
    <property type="match status" value="1"/>
</dbReference>
<dbReference type="SUPFAM" id="SSF52374">
    <property type="entry name" value="Nucleotidylyl transferase"/>
    <property type="match status" value="1"/>
</dbReference>